<evidence type="ECO:0000313" key="1">
    <source>
        <dbReference type="EMBL" id="WIA22839.1"/>
    </source>
</evidence>
<sequence length="175" mass="19557">MTIDATDRYNVLPWWFTLDKLFAFAVLPMSTPPTNPLTYTGYPKWPFFGGPGYLIAIKFADSPIGAYNEIFFIPGMYKPKCSLISCFSVQRIWVDSLASKHAGRSIWGIPKEMATFNWTESAPGAKNSWTSLVLTDNASGKVAFRANMTDLVLGPEMTIPSWLLPSNVRKVVAHR</sequence>
<organism evidence="1 2">
    <name type="scientific">Tetradesmus obliquus</name>
    <name type="common">Green alga</name>
    <name type="synonym">Acutodesmus obliquus</name>
    <dbReference type="NCBI Taxonomy" id="3088"/>
    <lineage>
        <taxon>Eukaryota</taxon>
        <taxon>Viridiplantae</taxon>
        <taxon>Chlorophyta</taxon>
        <taxon>core chlorophytes</taxon>
        <taxon>Chlorophyceae</taxon>
        <taxon>CS clade</taxon>
        <taxon>Sphaeropleales</taxon>
        <taxon>Scenedesmaceae</taxon>
        <taxon>Tetradesmus</taxon>
    </lineage>
</organism>
<reference evidence="1 2" key="1">
    <citation type="submission" date="2023-05" db="EMBL/GenBank/DDBJ databases">
        <title>A 100% complete, gapless, phased diploid assembly of the Scenedesmus obliquus UTEX 3031 genome.</title>
        <authorList>
            <person name="Biondi T.C."/>
            <person name="Hanschen E.R."/>
            <person name="Kwon T."/>
            <person name="Eng W."/>
            <person name="Kruse C.P.S."/>
            <person name="Koehler S.I."/>
            <person name="Kunde Y."/>
            <person name="Gleasner C.D."/>
            <person name="You Mak K.T."/>
            <person name="Polle J."/>
            <person name="Hovde B.T."/>
            <person name="Starkenburg S.R."/>
        </authorList>
    </citation>
    <scope>NUCLEOTIDE SEQUENCE [LARGE SCALE GENOMIC DNA]</scope>
    <source>
        <strain evidence="1 2">DOE0152z</strain>
    </source>
</reference>
<accession>A0ABY8UMR9</accession>
<evidence type="ECO:0000313" key="2">
    <source>
        <dbReference type="Proteomes" id="UP001244341"/>
    </source>
</evidence>
<keyword evidence="2" id="KW-1185">Reference proteome</keyword>
<protein>
    <recommendedName>
        <fullName evidence="3">Acetoacetate decarboxylase</fullName>
    </recommendedName>
</protein>
<evidence type="ECO:0008006" key="3">
    <source>
        <dbReference type="Google" id="ProtNLM"/>
    </source>
</evidence>
<dbReference type="EMBL" id="CP126222">
    <property type="protein sequence ID" value="WIA22839.1"/>
    <property type="molecule type" value="Genomic_DNA"/>
</dbReference>
<dbReference type="SUPFAM" id="SSF160104">
    <property type="entry name" value="Acetoacetate decarboxylase-like"/>
    <property type="match status" value="1"/>
</dbReference>
<proteinExistence type="predicted"/>
<dbReference type="PANTHER" id="PTHR40518:SF1">
    <property type="entry name" value="ACETOACETATE DECARBOXYLASE"/>
    <property type="match status" value="1"/>
</dbReference>
<dbReference type="InterPro" id="IPR023375">
    <property type="entry name" value="ADC_dom_sf"/>
</dbReference>
<name>A0ABY8UMR9_TETOB</name>
<dbReference type="PANTHER" id="PTHR40518">
    <property type="entry name" value="ACETOACETATE DECARBOXYLASE"/>
    <property type="match status" value="1"/>
</dbReference>
<gene>
    <name evidence="1" type="ORF">OEZ85_001229</name>
</gene>
<dbReference type="Proteomes" id="UP001244341">
    <property type="component" value="Chromosome 15b"/>
</dbReference>
<dbReference type="Gene3D" id="2.40.400.10">
    <property type="entry name" value="Acetoacetate decarboxylase-like"/>
    <property type="match status" value="1"/>
</dbReference>